<protein>
    <submittedName>
        <fullName evidence="1">Uncharacterized protein</fullName>
    </submittedName>
</protein>
<evidence type="ECO:0000313" key="1">
    <source>
        <dbReference type="EMBL" id="KAI5666281.1"/>
    </source>
</evidence>
<name>A0ACC0AZT5_CATRO</name>
<comment type="caution">
    <text evidence="1">The sequence shown here is derived from an EMBL/GenBank/DDBJ whole genome shotgun (WGS) entry which is preliminary data.</text>
</comment>
<keyword evidence="2" id="KW-1185">Reference proteome</keyword>
<evidence type="ECO:0000313" key="2">
    <source>
        <dbReference type="Proteomes" id="UP001060085"/>
    </source>
</evidence>
<organism evidence="1 2">
    <name type="scientific">Catharanthus roseus</name>
    <name type="common">Madagascar periwinkle</name>
    <name type="synonym">Vinca rosea</name>
    <dbReference type="NCBI Taxonomy" id="4058"/>
    <lineage>
        <taxon>Eukaryota</taxon>
        <taxon>Viridiplantae</taxon>
        <taxon>Streptophyta</taxon>
        <taxon>Embryophyta</taxon>
        <taxon>Tracheophyta</taxon>
        <taxon>Spermatophyta</taxon>
        <taxon>Magnoliopsida</taxon>
        <taxon>eudicotyledons</taxon>
        <taxon>Gunneridae</taxon>
        <taxon>Pentapetalae</taxon>
        <taxon>asterids</taxon>
        <taxon>lamiids</taxon>
        <taxon>Gentianales</taxon>
        <taxon>Apocynaceae</taxon>
        <taxon>Rauvolfioideae</taxon>
        <taxon>Vinceae</taxon>
        <taxon>Catharanthinae</taxon>
        <taxon>Catharanthus</taxon>
    </lineage>
</organism>
<proteinExistence type="predicted"/>
<dbReference type="Proteomes" id="UP001060085">
    <property type="component" value="Linkage Group LG04"/>
</dbReference>
<gene>
    <name evidence="1" type="ORF">M9H77_16134</name>
</gene>
<accession>A0ACC0AZT5</accession>
<dbReference type="EMBL" id="CM044704">
    <property type="protein sequence ID" value="KAI5666281.1"/>
    <property type="molecule type" value="Genomic_DNA"/>
</dbReference>
<reference evidence="2" key="1">
    <citation type="journal article" date="2023" name="Nat. Plants">
        <title>Single-cell RNA sequencing provides a high-resolution roadmap for understanding the multicellular compartmentation of specialized metabolism.</title>
        <authorList>
            <person name="Sun S."/>
            <person name="Shen X."/>
            <person name="Li Y."/>
            <person name="Li Y."/>
            <person name="Wang S."/>
            <person name="Li R."/>
            <person name="Zhang H."/>
            <person name="Shen G."/>
            <person name="Guo B."/>
            <person name="Wei J."/>
            <person name="Xu J."/>
            <person name="St-Pierre B."/>
            <person name="Chen S."/>
            <person name="Sun C."/>
        </authorList>
    </citation>
    <scope>NUCLEOTIDE SEQUENCE [LARGE SCALE GENOMIC DNA]</scope>
</reference>
<sequence length="219" mass="24930">MFNPYGLKRKVQPVNPTWGMENFDPFVPRGIASHHITSGTFCILVGELHLSVRPPQCLYKGLRIRNIKTILSSSIVAQLFRSNSLGPLLINGIRDTSNKRYIEENNPVKGGLFRAGSMDNGDRIAVGWLEHPIFRDKEGLSFSDPATMKKYARRAQLGENFEFDRAILKFDGVFRSTPRGWFTFGHASFVLLFFFRHIWHVARTLSRDVFASIDPDLDA</sequence>